<feature type="transmembrane region" description="Helical" evidence="1">
    <location>
        <begin position="549"/>
        <end position="570"/>
    </location>
</feature>
<dbReference type="AlphaFoldDB" id="A0A1I6UQQ3"/>
<keyword evidence="1" id="KW-0812">Transmembrane</keyword>
<reference evidence="6" key="1">
    <citation type="submission" date="2016-10" db="EMBL/GenBank/DDBJ databases">
        <authorList>
            <person name="Varghese N."/>
            <person name="Submissions S."/>
        </authorList>
    </citation>
    <scope>NUCLEOTIDE SEQUENCE [LARGE SCALE GENOMIC DNA]</scope>
    <source>
        <strain evidence="6">DSM 22427</strain>
    </source>
</reference>
<dbReference type="RefSeq" id="WP_092907381.1">
    <property type="nucleotide sequence ID" value="NZ_FOZS01000005.1"/>
</dbReference>
<feature type="domain" description="DUF8186" evidence="2">
    <location>
        <begin position="110"/>
        <end position="281"/>
    </location>
</feature>
<evidence type="ECO:0000259" key="4">
    <source>
        <dbReference type="Pfam" id="PF26591"/>
    </source>
</evidence>
<feature type="domain" description="DUF8186" evidence="4">
    <location>
        <begin position="450"/>
        <end position="536"/>
    </location>
</feature>
<dbReference type="Proteomes" id="UP000199199">
    <property type="component" value="Unassembled WGS sequence"/>
</dbReference>
<evidence type="ECO:0000256" key="1">
    <source>
        <dbReference type="SAM" id="Phobius"/>
    </source>
</evidence>
<dbReference type="InterPro" id="IPR058910">
    <property type="entry name" value="DUF8186_M"/>
</dbReference>
<evidence type="ECO:0000259" key="2">
    <source>
        <dbReference type="Pfam" id="PF26589"/>
    </source>
</evidence>
<evidence type="ECO:0000313" key="5">
    <source>
        <dbReference type="EMBL" id="SFT03792.1"/>
    </source>
</evidence>
<dbReference type="InterPro" id="IPR058911">
    <property type="entry name" value="DUF8186_C"/>
</dbReference>
<dbReference type="Pfam" id="PF26590">
    <property type="entry name" value="DUF8186_M"/>
    <property type="match status" value="1"/>
</dbReference>
<accession>A0A1I6UQQ3</accession>
<dbReference type="Pfam" id="PF26589">
    <property type="entry name" value="DUF8186"/>
    <property type="match status" value="1"/>
</dbReference>
<dbReference type="Pfam" id="PF26591">
    <property type="entry name" value="DUF8186_C"/>
    <property type="match status" value="1"/>
</dbReference>
<feature type="domain" description="DUF8186" evidence="3">
    <location>
        <begin position="286"/>
        <end position="443"/>
    </location>
</feature>
<dbReference type="InterPro" id="IPR058499">
    <property type="entry name" value="DUF8186"/>
</dbReference>
<sequence length="587" mass="63034">MATLRPVIVVALLVTSSLAVGLMGTAAASSPAANLSTALPADGPDYGVNESRFQLLWSEDTDQENLSSADFTENASSPAAFSQRLSRSTDYLFDEPIEDVERWNSGDFDDYAAGDEETSVHPEAAALEDGRFIKDAHATIFTVNPSTVLQSGTNSTTYIAPEGEVLAISDYRVEVPDDSETGPVRDEWSLEETELESVTLQIDGQAVDSNTSHQSTLKYSSLSGAPTLTVEADISAQLRQKEQTCDEYNQSTDSCEGSWETEINHPSEHLTATDSLETTVNRVDTADGNQTAFEADDNRTGAVVHPGTVWSGIGIDDETRVRGNWRFYSAGADGWHTMVSQTESGATRVNSTVRPAQLYAVPMQAEPEVAGGATDTVAPPLEIEAAWGSEHEGPSLDDEIDVTPADQYVNATSIALRSDSLSADSFDTVDVHGIVRGQSQTVSLEDEGTVHETNLELTVLEANSSGAVVEATVTENATGEPVTTGRVEVGNQSAPLNASGMARLHLEERPSLLVDGRYVAADWWDAETMYAGAEDRAKIPPKYPKFAQLVQLALVTLLWFLPVSLAVYGFDYLSGGTFLGLTDNNDR</sequence>
<dbReference type="EMBL" id="FOZS01000005">
    <property type="protein sequence ID" value="SFT03792.1"/>
    <property type="molecule type" value="Genomic_DNA"/>
</dbReference>
<evidence type="ECO:0000313" key="6">
    <source>
        <dbReference type="Proteomes" id="UP000199199"/>
    </source>
</evidence>
<dbReference type="OrthoDB" id="311765at2157"/>
<evidence type="ECO:0000259" key="3">
    <source>
        <dbReference type="Pfam" id="PF26590"/>
    </source>
</evidence>
<name>A0A1I6UQQ3_9EURY</name>
<protein>
    <submittedName>
        <fullName evidence="5">Uncharacterized protein</fullName>
    </submittedName>
</protein>
<keyword evidence="1" id="KW-0472">Membrane</keyword>
<gene>
    <name evidence="5" type="ORF">SAMN04488556_4028</name>
</gene>
<keyword evidence="1" id="KW-1133">Transmembrane helix</keyword>
<keyword evidence="6" id="KW-1185">Reference proteome</keyword>
<organism evidence="5 6">
    <name type="scientific">Halostagnicola kamekurae</name>
    <dbReference type="NCBI Taxonomy" id="619731"/>
    <lineage>
        <taxon>Archaea</taxon>
        <taxon>Methanobacteriati</taxon>
        <taxon>Methanobacteriota</taxon>
        <taxon>Stenosarchaea group</taxon>
        <taxon>Halobacteria</taxon>
        <taxon>Halobacteriales</taxon>
        <taxon>Natrialbaceae</taxon>
        <taxon>Halostagnicola</taxon>
    </lineage>
</organism>
<proteinExistence type="predicted"/>